<gene>
    <name evidence="3" type="ORF">EB796_010633</name>
</gene>
<name>A0A7J7JZC8_BUGNE</name>
<keyword evidence="4" id="KW-1185">Reference proteome</keyword>
<dbReference type="AlphaFoldDB" id="A0A7J7JZC8"/>
<feature type="compositionally biased region" description="Polar residues" evidence="1">
    <location>
        <begin position="114"/>
        <end position="123"/>
    </location>
</feature>
<evidence type="ECO:0000313" key="4">
    <source>
        <dbReference type="Proteomes" id="UP000593567"/>
    </source>
</evidence>
<comment type="caution">
    <text evidence="3">The sequence shown here is derived from an EMBL/GenBank/DDBJ whole genome shotgun (WGS) entry which is preliminary data.</text>
</comment>
<feature type="transmembrane region" description="Helical" evidence="2">
    <location>
        <begin position="352"/>
        <end position="370"/>
    </location>
</feature>
<feature type="region of interest" description="Disordered" evidence="1">
    <location>
        <begin position="114"/>
        <end position="144"/>
    </location>
</feature>
<organism evidence="3 4">
    <name type="scientific">Bugula neritina</name>
    <name type="common">Brown bryozoan</name>
    <name type="synonym">Sertularia neritina</name>
    <dbReference type="NCBI Taxonomy" id="10212"/>
    <lineage>
        <taxon>Eukaryota</taxon>
        <taxon>Metazoa</taxon>
        <taxon>Spiralia</taxon>
        <taxon>Lophotrochozoa</taxon>
        <taxon>Bryozoa</taxon>
        <taxon>Gymnolaemata</taxon>
        <taxon>Cheilostomatida</taxon>
        <taxon>Flustrina</taxon>
        <taxon>Buguloidea</taxon>
        <taxon>Bugulidae</taxon>
        <taxon>Bugula</taxon>
    </lineage>
</organism>
<reference evidence="3" key="1">
    <citation type="submission" date="2020-06" db="EMBL/GenBank/DDBJ databases">
        <title>Draft genome of Bugula neritina, a colonial animal packing powerful symbionts and potential medicines.</title>
        <authorList>
            <person name="Rayko M."/>
        </authorList>
    </citation>
    <scope>NUCLEOTIDE SEQUENCE [LARGE SCALE GENOMIC DNA]</scope>
    <source>
        <strain evidence="3">Kwan_BN1</strain>
    </source>
</reference>
<dbReference type="EMBL" id="VXIV02001641">
    <property type="protein sequence ID" value="KAF6031064.1"/>
    <property type="molecule type" value="Genomic_DNA"/>
</dbReference>
<keyword evidence="2" id="KW-0472">Membrane</keyword>
<keyword evidence="2" id="KW-1133">Transmembrane helix</keyword>
<sequence>MPFNRNFISDFLTNILLNFQFYLFTHDFEKDSEMENTESKPNVLAMVTLSFQLVNKQRHATELLMKRTIFILLAVLLSYRSLCLMPCKDWGAVGGTASQGATGSTIAQGATGSTIAQGAAESNSAEEPETNFARAQQPEELSDDEDFLETRVVGSSEDQPSENLLDTPEEGQSLLQDLQAGIGNTILKQLTKLLTYDCTPTIRAEDFLKMSFNRNFIFNFLTKILLTFKFYLFTHDFEKDGEMENTESKPNVLAMVTLSFQLVNKQRHATELLMKRTIFILLAVLLSYRSLCWMPCKDWGAVGSTIVQDAAEPNTAEEPETNFARAQQPEEISDDEDFLETRVLKMVFKKDWILSILNIVGFVYSLLKWLKVVGNPATRKKTQAGLRLTKILRRKSESDPDTKKSQVKQRVEPVKDQAGFRIKEGKDNEKQAYLCSYKSDPAAGQLIGIFIYLLSLVDKSFKAGVRCLREICFCRHGFRATARKVYEEETSKIKQNILVSNVLTLKLYLYCIYCALNLPGVM</sequence>
<keyword evidence="2" id="KW-0812">Transmembrane</keyword>
<accession>A0A7J7JZC8</accession>
<evidence type="ECO:0000256" key="1">
    <source>
        <dbReference type="SAM" id="MobiDB-lite"/>
    </source>
</evidence>
<evidence type="ECO:0000256" key="2">
    <source>
        <dbReference type="SAM" id="Phobius"/>
    </source>
</evidence>
<dbReference type="Proteomes" id="UP000593567">
    <property type="component" value="Unassembled WGS sequence"/>
</dbReference>
<evidence type="ECO:0000313" key="3">
    <source>
        <dbReference type="EMBL" id="KAF6031064.1"/>
    </source>
</evidence>
<protein>
    <submittedName>
        <fullName evidence="3">Uncharacterized protein</fullName>
    </submittedName>
</protein>
<proteinExistence type="predicted"/>